<dbReference type="AlphaFoldDB" id="A0AAD8PF46"/>
<dbReference type="Proteomes" id="UP001230268">
    <property type="component" value="Unassembled WGS sequence"/>
</dbReference>
<dbReference type="EMBL" id="JAVEPI010000001">
    <property type="protein sequence ID" value="KAK1444183.1"/>
    <property type="molecule type" value="Genomic_DNA"/>
</dbReference>
<accession>A0AAD8PF46</accession>
<name>A0AAD8PF46_BABGI</name>
<organism evidence="1 2">
    <name type="scientific">Babesia gibsoni</name>
    <dbReference type="NCBI Taxonomy" id="33632"/>
    <lineage>
        <taxon>Eukaryota</taxon>
        <taxon>Sar</taxon>
        <taxon>Alveolata</taxon>
        <taxon>Apicomplexa</taxon>
        <taxon>Aconoidasida</taxon>
        <taxon>Piroplasmida</taxon>
        <taxon>Babesiidae</taxon>
        <taxon>Babesia</taxon>
    </lineage>
</organism>
<evidence type="ECO:0000313" key="2">
    <source>
        <dbReference type="Proteomes" id="UP001230268"/>
    </source>
</evidence>
<gene>
    <name evidence="1" type="ORF">BgAZ_100890</name>
</gene>
<sequence length="215" mass="23997">MSALLSEGNDDYVSLINIKPGTRRALVKGVIVELLEDPPQSATNIRDHRYHYRLADTSASIELAIPHGTLQDLVSRNFNTLGVVAGNNYDHIDSIVFPSDNESRKQMDDSTGFIWKESEGVTMNFVHGELRNIGAEYAEDSEWSGWSDDEHEESLKWLLQPGDVISITVATVWSHGKMVIVPISGNKEIPLKIGRLATNFKVEPDLSKLYTSSRE</sequence>
<protein>
    <submittedName>
        <fullName evidence="1">Uncharacterized protein</fullName>
    </submittedName>
</protein>
<proteinExistence type="predicted"/>
<reference evidence="1" key="1">
    <citation type="submission" date="2023-08" db="EMBL/GenBank/DDBJ databases">
        <title>Draft sequence of the Babesia gibsoni genome.</title>
        <authorList>
            <person name="Yamagishi J.Y."/>
            <person name="Xuan X.X."/>
        </authorList>
    </citation>
    <scope>NUCLEOTIDE SEQUENCE</scope>
    <source>
        <strain evidence="1">Azabu</strain>
    </source>
</reference>
<keyword evidence="2" id="KW-1185">Reference proteome</keyword>
<evidence type="ECO:0000313" key="1">
    <source>
        <dbReference type="EMBL" id="KAK1444183.1"/>
    </source>
</evidence>
<comment type="caution">
    <text evidence="1">The sequence shown here is derived from an EMBL/GenBank/DDBJ whole genome shotgun (WGS) entry which is preliminary data.</text>
</comment>